<dbReference type="SUPFAM" id="SSF51556">
    <property type="entry name" value="Metallo-dependent hydrolases"/>
    <property type="match status" value="1"/>
</dbReference>
<dbReference type="PANTHER" id="PTHR43668:SF2">
    <property type="entry name" value="ALLANTOINASE"/>
    <property type="match status" value="1"/>
</dbReference>
<name>A0ABW6IDZ8_9CYAN</name>
<feature type="domain" description="Dihydroorotase catalytic" evidence="2">
    <location>
        <begin position="51"/>
        <end position="229"/>
    </location>
</feature>
<dbReference type="Proteomes" id="UP001600165">
    <property type="component" value="Unassembled WGS sequence"/>
</dbReference>
<dbReference type="RefSeq" id="WP_377963070.1">
    <property type="nucleotide sequence ID" value="NZ_JBHZOL010000041.1"/>
</dbReference>
<accession>A0ABW6IDZ8</accession>
<dbReference type="EC" id="3.5.2.3" evidence="3"/>
<evidence type="ECO:0000259" key="2">
    <source>
        <dbReference type="Pfam" id="PF12890"/>
    </source>
</evidence>
<dbReference type="Pfam" id="PF12890">
    <property type="entry name" value="DHOase"/>
    <property type="match status" value="1"/>
</dbReference>
<reference evidence="3 4" key="1">
    <citation type="submission" date="2024-10" db="EMBL/GenBank/DDBJ databases">
        <authorList>
            <person name="Ratan Roy A."/>
            <person name="Morales Sandoval P.H."/>
            <person name="De Los Santos Villalobos S."/>
            <person name="Chakraborty S."/>
            <person name="Mukherjee J."/>
        </authorList>
    </citation>
    <scope>NUCLEOTIDE SEQUENCE [LARGE SCALE GENOMIC DNA]</scope>
    <source>
        <strain evidence="3 4">S1</strain>
    </source>
</reference>
<evidence type="ECO:0000256" key="1">
    <source>
        <dbReference type="ARBA" id="ARBA00022975"/>
    </source>
</evidence>
<evidence type="ECO:0000313" key="3">
    <source>
        <dbReference type="EMBL" id="MFE4105865.1"/>
    </source>
</evidence>
<organism evidence="3 4">
    <name type="scientific">Almyronema epifaneia S1</name>
    <dbReference type="NCBI Taxonomy" id="2991925"/>
    <lineage>
        <taxon>Bacteria</taxon>
        <taxon>Bacillati</taxon>
        <taxon>Cyanobacteriota</taxon>
        <taxon>Cyanophyceae</taxon>
        <taxon>Nodosilineales</taxon>
        <taxon>Nodosilineaceae</taxon>
        <taxon>Almyronema</taxon>
        <taxon>Almyronema epifaneia</taxon>
    </lineage>
</organism>
<dbReference type="EMBL" id="JBHZOL010000041">
    <property type="protein sequence ID" value="MFE4105865.1"/>
    <property type="molecule type" value="Genomic_DNA"/>
</dbReference>
<sequence>MTPTLIQQVRVLDPANQTDQTADVLIEAGKLWAIAPQLAVPAAAEIIDGQGKIFAPGLVDLYSHSGEPGFESRETLDSLQQAASAGGFTRVGILPTTDPVADHLAAVTPLQLPGLLPWGALTLGAKGQQMSDLAELATAEIAGFTDDFPIDHELLLWRLLTYAQPLQKPIALWPCRQTLAGGTAREGEDALRLGLPGLPAIAETTALATLLECVAATGTAVHIMRVSTARSVALIAQAQAAGLPVTASTTWMHLLFNTADLETYDPNLRLDPPLGTPTDQQALIAGLETGTLAAIAIDHTPYTYEEKTVPFGLAPAGVIGLELALPVLWQRFVASKRWSALQLWQYLSQQPADCLKQAPPTLKLDQPLEAILFDPQASWQVTTNTLKSRSENTPWLAQTLQGRVLQTWVA</sequence>
<comment type="caution">
    <text evidence="3">The sequence shown here is derived from an EMBL/GenBank/DDBJ whole genome shotgun (WGS) entry which is preliminary data.</text>
</comment>
<proteinExistence type="predicted"/>
<dbReference type="InterPro" id="IPR050138">
    <property type="entry name" value="DHOase/Allantoinase_Hydrolase"/>
</dbReference>
<evidence type="ECO:0000313" key="4">
    <source>
        <dbReference type="Proteomes" id="UP001600165"/>
    </source>
</evidence>
<dbReference type="NCBIfam" id="NF005614">
    <property type="entry name" value="PRK07369.1"/>
    <property type="match status" value="1"/>
</dbReference>
<dbReference type="NCBIfam" id="TIGR00857">
    <property type="entry name" value="pyrC_multi"/>
    <property type="match status" value="1"/>
</dbReference>
<protein>
    <submittedName>
        <fullName evidence="3">Dihydroorotase</fullName>
        <ecNumber evidence="3">3.5.2.3</ecNumber>
    </submittedName>
</protein>
<dbReference type="InterPro" id="IPR011059">
    <property type="entry name" value="Metal-dep_hydrolase_composite"/>
</dbReference>
<dbReference type="InterPro" id="IPR032466">
    <property type="entry name" value="Metal_Hydrolase"/>
</dbReference>
<gene>
    <name evidence="3" type="ORF">ACFVKH_06230</name>
</gene>
<dbReference type="InterPro" id="IPR004722">
    <property type="entry name" value="DHOase"/>
</dbReference>
<dbReference type="InterPro" id="IPR024403">
    <property type="entry name" value="DHOase_cat"/>
</dbReference>
<dbReference type="Gene3D" id="3.20.20.140">
    <property type="entry name" value="Metal-dependent hydrolases"/>
    <property type="match status" value="1"/>
</dbReference>
<dbReference type="CDD" id="cd01317">
    <property type="entry name" value="DHOase_IIa"/>
    <property type="match status" value="1"/>
</dbReference>
<dbReference type="PANTHER" id="PTHR43668">
    <property type="entry name" value="ALLANTOINASE"/>
    <property type="match status" value="1"/>
</dbReference>
<dbReference type="SUPFAM" id="SSF51338">
    <property type="entry name" value="Composite domain of metallo-dependent hydrolases"/>
    <property type="match status" value="1"/>
</dbReference>
<keyword evidence="3" id="KW-0378">Hydrolase</keyword>
<keyword evidence="1" id="KW-0665">Pyrimidine biosynthesis</keyword>
<dbReference type="Gene3D" id="2.30.40.10">
    <property type="entry name" value="Urease, subunit C, domain 1"/>
    <property type="match status" value="2"/>
</dbReference>
<keyword evidence="4" id="KW-1185">Reference proteome</keyword>
<dbReference type="GO" id="GO:0004151">
    <property type="term" value="F:dihydroorotase activity"/>
    <property type="evidence" value="ECO:0007669"/>
    <property type="project" value="UniProtKB-EC"/>
</dbReference>